<evidence type="ECO:0000259" key="1">
    <source>
        <dbReference type="PROSITE" id="PS50181"/>
    </source>
</evidence>
<accession>A0A8E2DEU4</accession>
<dbReference type="SMART" id="SM00256">
    <property type="entry name" value="FBOX"/>
    <property type="match status" value="1"/>
</dbReference>
<dbReference type="OrthoDB" id="3034442at2759"/>
<keyword evidence="3" id="KW-1185">Reference proteome</keyword>
<dbReference type="AlphaFoldDB" id="A0A8E2DEU4"/>
<dbReference type="InterPro" id="IPR001810">
    <property type="entry name" value="F-box_dom"/>
</dbReference>
<gene>
    <name evidence="2" type="ORF">OBBRIDRAFT_786627</name>
</gene>
<reference evidence="2 3" key="1">
    <citation type="submission" date="2016-07" db="EMBL/GenBank/DDBJ databases">
        <title>Draft genome of the white-rot fungus Obba rivulosa 3A-2.</title>
        <authorList>
            <consortium name="DOE Joint Genome Institute"/>
            <person name="Miettinen O."/>
            <person name="Riley R."/>
            <person name="Acob R."/>
            <person name="Barry K."/>
            <person name="Cullen D."/>
            <person name="De Vries R."/>
            <person name="Hainaut M."/>
            <person name="Hatakka A."/>
            <person name="Henrissat B."/>
            <person name="Hilden K."/>
            <person name="Kuo R."/>
            <person name="Labutti K."/>
            <person name="Lipzen A."/>
            <person name="Makela M.R."/>
            <person name="Sandor L."/>
            <person name="Spatafora J.W."/>
            <person name="Grigoriev I.V."/>
            <person name="Hibbett D.S."/>
        </authorList>
    </citation>
    <scope>NUCLEOTIDE SEQUENCE [LARGE SCALE GENOMIC DNA]</scope>
    <source>
        <strain evidence="2 3">3A-2</strain>
    </source>
</reference>
<protein>
    <recommendedName>
        <fullName evidence="1">F-box domain-containing protein</fullName>
    </recommendedName>
</protein>
<dbReference type="Proteomes" id="UP000250043">
    <property type="component" value="Unassembled WGS sequence"/>
</dbReference>
<feature type="domain" description="F-box" evidence="1">
    <location>
        <begin position="6"/>
        <end position="52"/>
    </location>
</feature>
<sequence length="523" mass="58135">MITRNVARLEDIDDDSLIHIFSFLPVVSILALRQTCKRMRAVSMQRIVWQNVYSHEVLHQGLSFPPRDVYSMDAVELERNVRHAIQVGAFWLSPDARPREYIDFQAAHGVSVGKVCFLPGRGDRFLVTVSQGIWSFISVWDIVQMRRDGDHTARATYSPKRMLFSGLVVNSDPGSEGTLAIAALENTAQKIQMLSFSNSCEGKSELRPICTIDTPHRPVALHGDIIIFSDDSSETVVMNWRLGTAALLLSAEEPDELIRKLSNRCLQVVTTRGGILVVRARSMALFPQPELRSANEPSLPYRPLASHSFGWIDGMSIEVQMPSLESGTNGTVAPISILLRTEVDDPWSPTPCTLDLFTLLPNPAWTPGNYPPEADMQETLLDTAPSTPSSSITSPYIFPPIHSSISVPTARGALRCSDVILRPYGTAVWIKPRPRSVDLTMMDVHASTTQGPARPRPSETLLASVFPGPLRSRHPDLPTEREIWSRQLEEEREWSAIDYDEGLGRIALGSGQGKVTVLDLRQW</sequence>
<organism evidence="2 3">
    <name type="scientific">Obba rivulosa</name>
    <dbReference type="NCBI Taxonomy" id="1052685"/>
    <lineage>
        <taxon>Eukaryota</taxon>
        <taxon>Fungi</taxon>
        <taxon>Dikarya</taxon>
        <taxon>Basidiomycota</taxon>
        <taxon>Agaricomycotina</taxon>
        <taxon>Agaricomycetes</taxon>
        <taxon>Polyporales</taxon>
        <taxon>Gelatoporiaceae</taxon>
        <taxon>Obba</taxon>
    </lineage>
</organism>
<evidence type="ECO:0000313" key="3">
    <source>
        <dbReference type="Proteomes" id="UP000250043"/>
    </source>
</evidence>
<proteinExistence type="predicted"/>
<name>A0A8E2DEU4_9APHY</name>
<dbReference type="Gene3D" id="1.20.1280.50">
    <property type="match status" value="1"/>
</dbReference>
<dbReference type="EMBL" id="KV722729">
    <property type="protein sequence ID" value="OCH84072.1"/>
    <property type="molecule type" value="Genomic_DNA"/>
</dbReference>
<evidence type="ECO:0000313" key="2">
    <source>
        <dbReference type="EMBL" id="OCH84072.1"/>
    </source>
</evidence>
<dbReference type="PROSITE" id="PS50181">
    <property type="entry name" value="FBOX"/>
    <property type="match status" value="1"/>
</dbReference>
<dbReference type="InterPro" id="IPR036047">
    <property type="entry name" value="F-box-like_dom_sf"/>
</dbReference>
<dbReference type="SUPFAM" id="SSF81383">
    <property type="entry name" value="F-box domain"/>
    <property type="match status" value="1"/>
</dbReference>
<dbReference type="Pfam" id="PF12937">
    <property type="entry name" value="F-box-like"/>
    <property type="match status" value="1"/>
</dbReference>